<dbReference type="KEGG" id="nsn:EXE58_18520"/>
<dbReference type="Proteomes" id="UP000294853">
    <property type="component" value="Chromosome"/>
</dbReference>
<evidence type="ECO:0000256" key="8">
    <source>
        <dbReference type="ARBA" id="ARBA00023010"/>
    </source>
</evidence>
<evidence type="ECO:0000313" key="13">
    <source>
        <dbReference type="Proteomes" id="UP000294853"/>
    </source>
</evidence>
<feature type="compositionally biased region" description="Basic and acidic residues" evidence="10">
    <location>
        <begin position="92"/>
        <end position="104"/>
    </location>
</feature>
<feature type="transmembrane region" description="Helical" evidence="11">
    <location>
        <begin position="6"/>
        <end position="25"/>
    </location>
</feature>
<organism evidence="12 13">
    <name type="scientific">Nocardioides seonyuensis</name>
    <dbReference type="NCBI Taxonomy" id="2518371"/>
    <lineage>
        <taxon>Bacteria</taxon>
        <taxon>Bacillati</taxon>
        <taxon>Actinomycetota</taxon>
        <taxon>Actinomycetes</taxon>
        <taxon>Propionibacteriales</taxon>
        <taxon>Nocardioidaceae</taxon>
        <taxon>Nocardioides</taxon>
    </lineage>
</organism>
<dbReference type="RefSeq" id="WP_135269207.1">
    <property type="nucleotide sequence ID" value="NZ_CP038436.1"/>
</dbReference>
<proteinExistence type="inferred from homology"/>
<keyword evidence="5 11" id="KW-0812">Transmembrane</keyword>
<protein>
    <submittedName>
        <fullName evidence="12">Preprotein translocase subunit YajC</fullName>
    </submittedName>
</protein>
<gene>
    <name evidence="12" type="primary">yajC</name>
    <name evidence="12" type="ORF">EXE58_18520</name>
</gene>
<dbReference type="PANTHER" id="PTHR33909">
    <property type="entry name" value="SEC TRANSLOCON ACCESSORY COMPLEX SUBUNIT YAJC"/>
    <property type="match status" value="1"/>
</dbReference>
<keyword evidence="9 11" id="KW-0472">Membrane</keyword>
<keyword evidence="4" id="KW-1003">Cell membrane</keyword>
<keyword evidence="6" id="KW-0653">Protein transport</keyword>
<evidence type="ECO:0000256" key="10">
    <source>
        <dbReference type="SAM" id="MobiDB-lite"/>
    </source>
</evidence>
<dbReference type="NCBIfam" id="TIGR00739">
    <property type="entry name" value="yajC"/>
    <property type="match status" value="1"/>
</dbReference>
<dbReference type="OrthoDB" id="3711957at2"/>
<feature type="region of interest" description="Disordered" evidence="10">
    <location>
        <begin position="85"/>
        <end position="104"/>
    </location>
</feature>
<dbReference type="PANTHER" id="PTHR33909:SF1">
    <property type="entry name" value="SEC TRANSLOCON ACCESSORY COMPLEX SUBUNIT YAJC"/>
    <property type="match status" value="1"/>
</dbReference>
<keyword evidence="13" id="KW-1185">Reference proteome</keyword>
<evidence type="ECO:0000256" key="1">
    <source>
        <dbReference type="ARBA" id="ARBA00004162"/>
    </source>
</evidence>
<dbReference type="Pfam" id="PF02699">
    <property type="entry name" value="YajC"/>
    <property type="match status" value="1"/>
</dbReference>
<evidence type="ECO:0000256" key="4">
    <source>
        <dbReference type="ARBA" id="ARBA00022475"/>
    </source>
</evidence>
<dbReference type="AlphaFoldDB" id="A0A4V1BMQ8"/>
<evidence type="ECO:0000256" key="11">
    <source>
        <dbReference type="SAM" id="Phobius"/>
    </source>
</evidence>
<evidence type="ECO:0000256" key="7">
    <source>
        <dbReference type="ARBA" id="ARBA00022989"/>
    </source>
</evidence>
<dbReference type="GO" id="GO:0015031">
    <property type="term" value="P:protein transport"/>
    <property type="evidence" value="ECO:0007669"/>
    <property type="project" value="UniProtKB-KW"/>
</dbReference>
<sequence length="104" mass="11083">MGDLAAFLPLLAIAVLFWLIVIRPASRRQKETLRMQADLQVGQRVMLASGIFGTIVSLTDDRATLSIASGVEVEVVRAAISGVEAELSEESSADHHGGRPDDPA</sequence>
<evidence type="ECO:0000256" key="5">
    <source>
        <dbReference type="ARBA" id="ARBA00022692"/>
    </source>
</evidence>
<accession>A0A4V1BMQ8</accession>
<comment type="subcellular location">
    <subcellularLocation>
        <location evidence="1">Cell membrane</location>
        <topology evidence="1">Single-pass membrane protein</topology>
    </subcellularLocation>
</comment>
<keyword evidence="3" id="KW-0813">Transport</keyword>
<dbReference type="EMBL" id="CP038436">
    <property type="protein sequence ID" value="QBX57222.1"/>
    <property type="molecule type" value="Genomic_DNA"/>
</dbReference>
<dbReference type="PRINTS" id="PR01853">
    <property type="entry name" value="YAJCTRNLCASE"/>
</dbReference>
<evidence type="ECO:0000256" key="2">
    <source>
        <dbReference type="ARBA" id="ARBA00006742"/>
    </source>
</evidence>
<evidence type="ECO:0000313" key="12">
    <source>
        <dbReference type="EMBL" id="QBX57222.1"/>
    </source>
</evidence>
<reference evidence="12 13" key="1">
    <citation type="submission" date="2019-03" db="EMBL/GenBank/DDBJ databases">
        <title>Three New Species of Nocardioides, Nocardioides euryhalodurans sp. nov., Nocardioides seonyuensis sp. nov. and Nocardioides eburneoflavus sp. nov. Iolated from Soil.</title>
        <authorList>
            <person name="Roh S.G."/>
            <person name="Lee C."/>
            <person name="Kim M.-K."/>
            <person name="Kim S.B."/>
        </authorList>
    </citation>
    <scope>NUCLEOTIDE SEQUENCE [LARGE SCALE GENOMIC DNA]</scope>
    <source>
        <strain evidence="12 13">MMS17-SY207-3</strain>
    </source>
</reference>
<evidence type="ECO:0000256" key="9">
    <source>
        <dbReference type="ARBA" id="ARBA00023136"/>
    </source>
</evidence>
<dbReference type="GO" id="GO:0005886">
    <property type="term" value="C:plasma membrane"/>
    <property type="evidence" value="ECO:0007669"/>
    <property type="project" value="UniProtKB-SubCell"/>
</dbReference>
<dbReference type="InterPro" id="IPR003849">
    <property type="entry name" value="Preprotein_translocase_YajC"/>
</dbReference>
<keyword evidence="8" id="KW-0811">Translocation</keyword>
<dbReference type="SMART" id="SM01323">
    <property type="entry name" value="YajC"/>
    <property type="match status" value="1"/>
</dbReference>
<keyword evidence="7 11" id="KW-1133">Transmembrane helix</keyword>
<name>A0A4V1BMQ8_9ACTN</name>
<comment type="similarity">
    <text evidence="2">Belongs to the YajC family.</text>
</comment>
<evidence type="ECO:0000256" key="6">
    <source>
        <dbReference type="ARBA" id="ARBA00022927"/>
    </source>
</evidence>
<evidence type="ECO:0000256" key="3">
    <source>
        <dbReference type="ARBA" id="ARBA00022448"/>
    </source>
</evidence>